<keyword evidence="2" id="KW-0732">Signal</keyword>
<name>A0A1V0GX73_9RHOB</name>
<evidence type="ECO:0000256" key="2">
    <source>
        <dbReference type="SAM" id="SignalP"/>
    </source>
</evidence>
<feature type="signal peptide" evidence="2">
    <location>
        <begin position="1"/>
        <end position="21"/>
    </location>
</feature>
<evidence type="ECO:0000256" key="1">
    <source>
        <dbReference type="SAM" id="Coils"/>
    </source>
</evidence>
<evidence type="ECO:0000313" key="6">
    <source>
        <dbReference type="Proteomes" id="UP000324507"/>
    </source>
</evidence>
<dbReference type="Proteomes" id="UP000324507">
    <property type="component" value="Chromosome"/>
</dbReference>
<keyword evidence="5" id="KW-1185">Reference proteome</keyword>
<reference evidence="5" key="1">
    <citation type="submission" date="2017-03" db="EMBL/GenBank/DDBJ databases">
        <title>FDA dAtabase for Regulatory Grade micrObial Sequences (FDA-ARGOS): Supporting development and validation of Infectious Disease Dx tests.</title>
        <authorList>
            <person name="Minogue T."/>
            <person name="Wolcott M."/>
            <person name="Wasieloski L."/>
            <person name="Aguilar W."/>
            <person name="Moore D."/>
            <person name="Tallon L."/>
            <person name="Sadzewicz L."/>
            <person name="Sengamalay N."/>
            <person name="Ott S."/>
            <person name="Godinez A."/>
            <person name="Nagaraj S."/>
            <person name="Nadendla S."/>
            <person name="Geyer C."/>
            <person name="Sichtig H."/>
        </authorList>
    </citation>
    <scope>NUCLEOTIDE SEQUENCE [LARGE SCALE GENOMIC DNA]</scope>
    <source>
        <strain evidence="5">FDAARGOS_252</strain>
    </source>
</reference>
<gene>
    <name evidence="3" type="ORF">A6J80_08615</name>
    <name evidence="4" type="ORF">FOB51_05235</name>
</gene>
<keyword evidence="1" id="KW-0175">Coiled coil</keyword>
<dbReference type="AlphaFoldDB" id="A0A1V0GX73"/>
<dbReference type="EMBL" id="CP020442">
    <property type="protein sequence ID" value="ARC38484.2"/>
    <property type="molecule type" value="Genomic_DNA"/>
</dbReference>
<dbReference type="STRING" id="147645.A6J80_08615"/>
<protein>
    <submittedName>
        <fullName evidence="3">Uncharacterized protein</fullName>
    </submittedName>
</protein>
<organism evidence="3 5">
    <name type="scientific">Paracoccus yeei</name>
    <dbReference type="NCBI Taxonomy" id="147645"/>
    <lineage>
        <taxon>Bacteria</taxon>
        <taxon>Pseudomonadati</taxon>
        <taxon>Pseudomonadota</taxon>
        <taxon>Alphaproteobacteria</taxon>
        <taxon>Rhodobacterales</taxon>
        <taxon>Paracoccaceae</taxon>
        <taxon>Paracoccus</taxon>
    </lineage>
</organism>
<feature type="coiled-coil region" evidence="1">
    <location>
        <begin position="118"/>
        <end position="145"/>
    </location>
</feature>
<sequence>MMRSILSGVILSALAATAGHAAGPVDPDWPCVQRRQPALSVGQIWGGPPPDDAAQAHVEDPDVQQLAQVIALRRTPLPEAEGLVRDFAGAHDASALVGLFLAAFDHIQHQRNRVMEGITRYAHKQEALEVRIEDLRHEFARLDQAEPKDFDALDKIEEQIDWSTRIFQDRQQSLTYVCETPVVLEQRAFALGRIIAAQVPR</sequence>
<accession>A0A1V0GX73</accession>
<evidence type="ECO:0000313" key="4">
    <source>
        <dbReference type="EMBL" id="QEU07456.1"/>
    </source>
</evidence>
<dbReference type="eggNOG" id="ENOG5031PRJ">
    <property type="taxonomic scope" value="Bacteria"/>
</dbReference>
<proteinExistence type="predicted"/>
<evidence type="ECO:0000313" key="5">
    <source>
        <dbReference type="Proteomes" id="UP000191257"/>
    </source>
</evidence>
<dbReference type="Proteomes" id="UP000191257">
    <property type="component" value="Chromosome"/>
</dbReference>
<evidence type="ECO:0000313" key="3">
    <source>
        <dbReference type="EMBL" id="ARC38484.2"/>
    </source>
</evidence>
<dbReference type="RefSeq" id="WP_105291475.1">
    <property type="nucleotide sequence ID" value="NZ_CAWMZI010000001.1"/>
</dbReference>
<reference evidence="4 6" key="3">
    <citation type="submission" date="2019-09" db="EMBL/GenBank/DDBJ databases">
        <title>FDA dAtabase for Regulatory Grade micrObial Sequences (FDA-ARGOS): Supporting development and validation of Infectious Disease Dx tests.</title>
        <authorList>
            <person name="Sciortino C."/>
            <person name="Tallon L."/>
            <person name="Sadzewicz L."/>
            <person name="Vavikolanu K."/>
            <person name="Mehta A."/>
            <person name="Aluvathingal J."/>
            <person name="Nadendla S."/>
            <person name="Nandy P."/>
            <person name="Geyer C."/>
            <person name="Yan Y."/>
            <person name="Sichtig H."/>
        </authorList>
    </citation>
    <scope>NUCLEOTIDE SEQUENCE [LARGE SCALE GENOMIC DNA]</scope>
    <source>
        <strain evidence="4 6">FDAARGOS_643</strain>
    </source>
</reference>
<dbReference type="KEGG" id="pye:A6J80_08615"/>
<feature type="chain" id="PRO_5036027160" evidence="2">
    <location>
        <begin position="22"/>
        <end position="201"/>
    </location>
</feature>
<dbReference type="EMBL" id="CP044081">
    <property type="protein sequence ID" value="QEU07456.1"/>
    <property type="molecule type" value="Genomic_DNA"/>
</dbReference>
<reference evidence="3" key="2">
    <citation type="submission" date="2017-12" db="EMBL/GenBank/DDBJ databases">
        <title>FDA dAtabase for Regulatory Grade micrObial Sequences (FDA-ARGOS): Supporting development and validation of Infectious Disease Dx tests.</title>
        <authorList>
            <person name="Campos J."/>
            <person name="Goldberg B."/>
            <person name="Tallon L."/>
            <person name="Sadzewicz L."/>
            <person name="Sengamalay N."/>
            <person name="Ott S."/>
            <person name="Godinez A."/>
            <person name="Nagaraj S."/>
            <person name="Vyas G."/>
            <person name="Aluvathingal J."/>
            <person name="Nadendla S."/>
            <person name="Geyer C."/>
            <person name="Nandy P."/>
            <person name="Hobson J."/>
            <person name="Sichtig H."/>
        </authorList>
    </citation>
    <scope>NUCLEOTIDE SEQUENCE</scope>
    <source>
        <strain evidence="3">FDAARGOS_252</strain>
    </source>
</reference>